<accession>A0ACB9ALI3</accession>
<proteinExistence type="predicted"/>
<dbReference type="EMBL" id="CM042015">
    <property type="protein sequence ID" value="KAI3710780.1"/>
    <property type="molecule type" value="Genomic_DNA"/>
</dbReference>
<gene>
    <name evidence="1" type="ORF">L2E82_40574</name>
</gene>
<protein>
    <submittedName>
        <fullName evidence="1">Uncharacterized protein</fullName>
    </submittedName>
</protein>
<name>A0ACB9ALI3_CICIN</name>
<evidence type="ECO:0000313" key="2">
    <source>
        <dbReference type="Proteomes" id="UP001055811"/>
    </source>
</evidence>
<reference evidence="2" key="1">
    <citation type="journal article" date="2022" name="Mol. Ecol. Resour.">
        <title>The genomes of chicory, endive, great burdock and yacon provide insights into Asteraceae palaeo-polyploidization history and plant inulin production.</title>
        <authorList>
            <person name="Fan W."/>
            <person name="Wang S."/>
            <person name="Wang H."/>
            <person name="Wang A."/>
            <person name="Jiang F."/>
            <person name="Liu H."/>
            <person name="Zhao H."/>
            <person name="Xu D."/>
            <person name="Zhang Y."/>
        </authorList>
    </citation>
    <scope>NUCLEOTIDE SEQUENCE [LARGE SCALE GENOMIC DNA]</scope>
    <source>
        <strain evidence="2">cv. Punajuju</strain>
    </source>
</reference>
<organism evidence="1 2">
    <name type="scientific">Cichorium intybus</name>
    <name type="common">Chicory</name>
    <dbReference type="NCBI Taxonomy" id="13427"/>
    <lineage>
        <taxon>Eukaryota</taxon>
        <taxon>Viridiplantae</taxon>
        <taxon>Streptophyta</taxon>
        <taxon>Embryophyta</taxon>
        <taxon>Tracheophyta</taxon>
        <taxon>Spermatophyta</taxon>
        <taxon>Magnoliopsida</taxon>
        <taxon>eudicotyledons</taxon>
        <taxon>Gunneridae</taxon>
        <taxon>Pentapetalae</taxon>
        <taxon>asterids</taxon>
        <taxon>campanulids</taxon>
        <taxon>Asterales</taxon>
        <taxon>Asteraceae</taxon>
        <taxon>Cichorioideae</taxon>
        <taxon>Cichorieae</taxon>
        <taxon>Cichoriinae</taxon>
        <taxon>Cichorium</taxon>
    </lineage>
</organism>
<sequence>MNPRNLVKIKLRSNTSSLDLRNRFHVSRFKYAKQAQSESNKSKADTKERADHGEDSSNRLSFCGFCVLKAASHHHFCGSETFLKEMKTKRCNYFDGLDSS</sequence>
<dbReference type="Proteomes" id="UP001055811">
    <property type="component" value="Linkage Group LG07"/>
</dbReference>
<comment type="caution">
    <text evidence="1">The sequence shown here is derived from an EMBL/GenBank/DDBJ whole genome shotgun (WGS) entry which is preliminary data.</text>
</comment>
<evidence type="ECO:0000313" key="1">
    <source>
        <dbReference type="EMBL" id="KAI3710780.1"/>
    </source>
</evidence>
<reference evidence="1 2" key="2">
    <citation type="journal article" date="2022" name="Mol. Ecol. Resour.">
        <title>The genomes of chicory, endive, great burdock and yacon provide insights into Asteraceae paleo-polyploidization history and plant inulin production.</title>
        <authorList>
            <person name="Fan W."/>
            <person name="Wang S."/>
            <person name="Wang H."/>
            <person name="Wang A."/>
            <person name="Jiang F."/>
            <person name="Liu H."/>
            <person name="Zhao H."/>
            <person name="Xu D."/>
            <person name="Zhang Y."/>
        </authorList>
    </citation>
    <scope>NUCLEOTIDE SEQUENCE [LARGE SCALE GENOMIC DNA]</scope>
    <source>
        <strain evidence="2">cv. Punajuju</strain>
        <tissue evidence="1">Leaves</tissue>
    </source>
</reference>
<keyword evidence="2" id="KW-1185">Reference proteome</keyword>